<dbReference type="GO" id="GO:0016491">
    <property type="term" value="F:oxidoreductase activity"/>
    <property type="evidence" value="ECO:0007669"/>
    <property type="project" value="InterPro"/>
</dbReference>
<dbReference type="PANTHER" id="PTHR30212:SF2">
    <property type="entry name" value="PROTEIN YIIM"/>
    <property type="match status" value="1"/>
</dbReference>
<dbReference type="CDD" id="cd00207">
    <property type="entry name" value="fer2"/>
    <property type="match status" value="1"/>
</dbReference>
<dbReference type="Pfam" id="PF00111">
    <property type="entry name" value="Fer2"/>
    <property type="match status" value="1"/>
</dbReference>
<protein>
    <submittedName>
        <fullName evidence="3">Ferredoxin-NADP reductase</fullName>
    </submittedName>
</protein>
<dbReference type="InterPro" id="IPR017938">
    <property type="entry name" value="Riboflavin_synthase-like_b-brl"/>
</dbReference>
<dbReference type="Proteomes" id="UP000230842">
    <property type="component" value="Unassembled WGS sequence"/>
</dbReference>
<dbReference type="SUPFAM" id="SSF54292">
    <property type="entry name" value="2Fe-2S ferredoxin-like"/>
    <property type="match status" value="1"/>
</dbReference>
<dbReference type="GO" id="GO:0051537">
    <property type="term" value="F:2 iron, 2 sulfur cluster binding"/>
    <property type="evidence" value="ECO:0007669"/>
    <property type="project" value="InterPro"/>
</dbReference>
<dbReference type="SUPFAM" id="SSF52343">
    <property type="entry name" value="Ferredoxin reductase-like, C-terminal NADP-linked domain"/>
    <property type="match status" value="1"/>
</dbReference>
<keyword evidence="4" id="KW-1185">Reference proteome</keyword>
<dbReference type="InterPro" id="IPR036010">
    <property type="entry name" value="2Fe-2S_ferredoxin-like_sf"/>
</dbReference>
<dbReference type="Gene3D" id="2.40.30.10">
    <property type="entry name" value="Translation factors"/>
    <property type="match status" value="1"/>
</dbReference>
<dbReference type="PROSITE" id="PS51085">
    <property type="entry name" value="2FE2S_FER_2"/>
    <property type="match status" value="1"/>
</dbReference>
<dbReference type="PROSITE" id="PS00197">
    <property type="entry name" value="2FE2S_FER_1"/>
    <property type="match status" value="1"/>
</dbReference>
<evidence type="ECO:0000259" key="2">
    <source>
        <dbReference type="PROSITE" id="PS51384"/>
    </source>
</evidence>
<dbReference type="InterPro" id="IPR006058">
    <property type="entry name" value="2Fe2S_fd_BS"/>
</dbReference>
<reference evidence="3 4" key="1">
    <citation type="submission" date="2017-11" db="EMBL/GenBank/DDBJ databases">
        <title>Genomic Encyclopedia of Archaeal and Bacterial Type Strains, Phase II (KMG-II): From Individual Species to Whole Genera.</title>
        <authorList>
            <person name="Goeker M."/>
        </authorList>
    </citation>
    <scope>NUCLEOTIDE SEQUENCE [LARGE SCALE GENOMIC DNA]</scope>
    <source>
        <strain evidence="3 4">DSM 27763</strain>
    </source>
</reference>
<evidence type="ECO:0000259" key="1">
    <source>
        <dbReference type="PROSITE" id="PS51085"/>
    </source>
</evidence>
<organism evidence="3 4">
    <name type="scientific">Mumia flava</name>
    <dbReference type="NCBI Taxonomy" id="1348852"/>
    <lineage>
        <taxon>Bacteria</taxon>
        <taxon>Bacillati</taxon>
        <taxon>Actinomycetota</taxon>
        <taxon>Actinomycetes</taxon>
        <taxon>Propionibacteriales</taxon>
        <taxon>Nocardioidaceae</taxon>
        <taxon>Mumia</taxon>
    </lineage>
</organism>
<dbReference type="InterPro" id="IPR052353">
    <property type="entry name" value="Benzoxazolinone_Detox_Enz"/>
</dbReference>
<name>A0A0B2B5J4_9ACTN</name>
<dbReference type="EMBL" id="PGEZ01000002">
    <property type="protein sequence ID" value="PJJ54325.1"/>
    <property type="molecule type" value="Genomic_DNA"/>
</dbReference>
<feature type="domain" description="2Fe-2S ferredoxin-type" evidence="1">
    <location>
        <begin position="225"/>
        <end position="310"/>
    </location>
</feature>
<dbReference type="CDD" id="cd06185">
    <property type="entry name" value="PDR_like"/>
    <property type="match status" value="1"/>
</dbReference>
<comment type="caution">
    <text evidence="3">The sequence shown here is derived from an EMBL/GenBank/DDBJ whole genome shotgun (WGS) entry which is preliminary data.</text>
</comment>
<dbReference type="InterPro" id="IPR012675">
    <property type="entry name" value="Beta-grasp_dom_sf"/>
</dbReference>
<dbReference type="PROSITE" id="PS51384">
    <property type="entry name" value="FAD_FR"/>
    <property type="match status" value="1"/>
</dbReference>
<dbReference type="InterPro" id="IPR017927">
    <property type="entry name" value="FAD-bd_FR_type"/>
</dbReference>
<sequence>MSGPDPRAMRVDVARWQAPGVTSYDLVPLDGDAVAAWEPGAHVDVHLPSGTVRQYSLCGEPADPGRYRIAVLEVVDGRGGSCEVHRALRPGAEVLVGAPRHDFALDGAGSVLFVAGGIGITPILPMVAAAEAAGRDWRLVYAARPGRHAFTAELVAYGPRVERVEGTLDLDGIVASAHESAVYACGPAGMLDDLAARLESAGRGDVLRTERFSAPALVATDGDTFEIELARTGTSVLVGSEETVLEAIRRAGVDHPSSCEMGICGTCEVKVLAGTVDHRDDLLTPAEQESGATMMACVSRSACPKLVLDA</sequence>
<feature type="domain" description="FAD-binding FR-type" evidence="2">
    <location>
        <begin position="4"/>
        <end position="106"/>
    </location>
</feature>
<proteinExistence type="predicted"/>
<dbReference type="Gene3D" id="3.40.50.80">
    <property type="entry name" value="Nucleotide-binding domain of ferredoxin-NADP reductase (FNR) module"/>
    <property type="match status" value="1"/>
</dbReference>
<dbReference type="Gene3D" id="3.10.20.30">
    <property type="match status" value="1"/>
</dbReference>
<evidence type="ECO:0000313" key="3">
    <source>
        <dbReference type="EMBL" id="PJJ54325.1"/>
    </source>
</evidence>
<dbReference type="PRINTS" id="PR00409">
    <property type="entry name" value="PHDIOXRDTASE"/>
</dbReference>
<gene>
    <name evidence="3" type="ORF">CLV56_3834</name>
</gene>
<dbReference type="PANTHER" id="PTHR30212">
    <property type="entry name" value="PROTEIN YIIM"/>
    <property type="match status" value="1"/>
</dbReference>
<accession>A0A0B2B5J4</accession>
<dbReference type="InterPro" id="IPR039261">
    <property type="entry name" value="FNR_nucleotide-bd"/>
</dbReference>
<dbReference type="RefSeq" id="WP_039365028.1">
    <property type="nucleotide sequence ID" value="NZ_PGEZ01000002.1"/>
</dbReference>
<dbReference type="SUPFAM" id="SSF63380">
    <property type="entry name" value="Riboflavin synthase domain-like"/>
    <property type="match status" value="1"/>
</dbReference>
<evidence type="ECO:0000313" key="4">
    <source>
        <dbReference type="Proteomes" id="UP000230842"/>
    </source>
</evidence>
<dbReference type="AlphaFoldDB" id="A0A0B2B5J4"/>
<dbReference type="InterPro" id="IPR001041">
    <property type="entry name" value="2Fe-2S_ferredoxin-type"/>
</dbReference>